<evidence type="ECO:0000313" key="1">
    <source>
        <dbReference type="EMBL" id="ESU28542.1"/>
    </source>
</evidence>
<dbReference type="Proteomes" id="UP000018234">
    <property type="component" value="Unassembled WGS sequence"/>
</dbReference>
<reference evidence="1 2" key="1">
    <citation type="submission" date="2013-08" db="EMBL/GenBank/DDBJ databases">
        <title>Flavobacterium saliperosum type strain genome sequencing.</title>
        <authorList>
            <person name="Lee K."/>
            <person name="Yi H."/>
            <person name="Park S."/>
            <person name="Chun J."/>
        </authorList>
    </citation>
    <scope>NUCLEOTIDE SEQUENCE [LARGE SCALE GENOMIC DNA]</scope>
    <source>
        <strain evidence="1 2">S13</strain>
    </source>
</reference>
<comment type="caution">
    <text evidence="1">The sequence shown here is derived from an EMBL/GenBank/DDBJ whole genome shotgun (WGS) entry which is preliminary data.</text>
</comment>
<gene>
    <name evidence="1" type="ORF">FSS13T_00010</name>
</gene>
<keyword evidence="2" id="KW-1185">Reference proteome</keyword>
<protein>
    <submittedName>
        <fullName evidence="1">Uncharacterized protein</fullName>
    </submittedName>
</protein>
<name>A0ABN0QK97_9FLAO</name>
<accession>A0ABN0QK97</accession>
<sequence length="37" mass="4292">MVKTERKFFQKKVSKSFARLKKSSTFAPASRKDGDKK</sequence>
<proteinExistence type="predicted"/>
<evidence type="ECO:0000313" key="2">
    <source>
        <dbReference type="Proteomes" id="UP000018234"/>
    </source>
</evidence>
<dbReference type="EMBL" id="AVFO01000001">
    <property type="protein sequence ID" value="ESU28542.1"/>
    <property type="molecule type" value="Genomic_DNA"/>
</dbReference>
<organism evidence="1 2">
    <name type="scientific">Flavobacterium saliperosum S13</name>
    <dbReference type="NCBI Taxonomy" id="1341155"/>
    <lineage>
        <taxon>Bacteria</taxon>
        <taxon>Pseudomonadati</taxon>
        <taxon>Bacteroidota</taxon>
        <taxon>Flavobacteriia</taxon>
        <taxon>Flavobacteriales</taxon>
        <taxon>Flavobacteriaceae</taxon>
        <taxon>Flavobacterium</taxon>
    </lineage>
</organism>